<dbReference type="CDD" id="cd13949">
    <property type="entry name" value="7tm_V1R_pheromone"/>
    <property type="match status" value="1"/>
</dbReference>
<comment type="similarity">
    <text evidence="3 13">Belongs to the G-protein coupled receptor 1 family.</text>
</comment>
<keyword evidence="11" id="KW-0325">Glycoprotein</keyword>
<evidence type="ECO:0000256" key="10">
    <source>
        <dbReference type="ARBA" id="ARBA00023170"/>
    </source>
</evidence>
<dbReference type="GO" id="GO:0007606">
    <property type="term" value="P:sensory perception of chemical stimulus"/>
    <property type="evidence" value="ECO:0007669"/>
    <property type="project" value="UniProtKB-ARBA"/>
</dbReference>
<comment type="subcellular location">
    <subcellularLocation>
        <location evidence="2 13">Cell membrane</location>
        <topology evidence="2 13">Multi-pass membrane protein</topology>
    </subcellularLocation>
</comment>
<keyword evidence="15" id="KW-1185">Reference proteome</keyword>
<dbReference type="GeneID" id="110594632"/>
<dbReference type="GO" id="GO:0019236">
    <property type="term" value="P:response to pheromone"/>
    <property type="evidence" value="ECO:0007669"/>
    <property type="project" value="UniProtKB-KW"/>
</dbReference>
<evidence type="ECO:0000256" key="5">
    <source>
        <dbReference type="ARBA" id="ARBA00022507"/>
    </source>
</evidence>
<dbReference type="Gene3D" id="1.20.1070.10">
    <property type="entry name" value="Rhodopsin 7-helix transmembrane proteins"/>
    <property type="match status" value="1"/>
</dbReference>
<dbReference type="RefSeq" id="XP_021563014.1">
    <property type="nucleotide sequence ID" value="XM_021707339.1"/>
</dbReference>
<feature type="transmembrane region" description="Helical" evidence="13">
    <location>
        <begin position="236"/>
        <end position="260"/>
    </location>
</feature>
<keyword evidence="12 13" id="KW-0807">Transducer</keyword>
<comment type="function">
    <text evidence="1">Putative pheromone receptor.</text>
</comment>
<evidence type="ECO:0000256" key="7">
    <source>
        <dbReference type="ARBA" id="ARBA00022989"/>
    </source>
</evidence>
<sequence length="313" mass="35410">MANKDVVMGITFLSQTVVGFLGNSSLLYHYLLLYFTTNRIKFTDFILKHLMVANILTLLCKGVPSTMAALGLKDFLGDVGCKLLFYLHRVGRGVSFGSTCLLSIFQAITISPRNSRLAELKVKAPKYIGFSIYLSWILYMLVNIIFLMHITGKRSNKTITSHKDLGYCSSIRHDKTADTLYAVLLSFPDMLCLGLMICGSGFMVLVLYRHKQQVRQIHRSNVSLGCTPESRATKTVLLLMSAFGCFYALACIFQVCNTLLINPNWFQVNITSVISMCFPTVSPFLLMSRDFDVSRLCFSWMRNRKTPNFLRNM</sequence>
<evidence type="ECO:0000256" key="6">
    <source>
        <dbReference type="ARBA" id="ARBA00022692"/>
    </source>
</evidence>
<reference evidence="16" key="1">
    <citation type="submission" date="2025-08" db="UniProtKB">
        <authorList>
            <consortium name="RefSeq"/>
        </authorList>
    </citation>
    <scope>IDENTIFICATION</scope>
</reference>
<dbReference type="PANTHER" id="PTHR24062">
    <property type="entry name" value="VOMERONASAL TYPE-1 RECEPTOR"/>
    <property type="match status" value="1"/>
</dbReference>
<name>A0A3Q0DF24_CARSF</name>
<keyword evidence="5 13" id="KW-0589">Pheromone response</keyword>
<keyword evidence="9 13" id="KW-0472">Membrane</keyword>
<dbReference type="SUPFAM" id="SSF81321">
    <property type="entry name" value="Family A G protein-coupled receptor-like"/>
    <property type="match status" value="1"/>
</dbReference>
<feature type="domain" description="G-protein coupled receptors family 1 profile" evidence="14">
    <location>
        <begin position="22"/>
        <end position="286"/>
    </location>
</feature>
<evidence type="ECO:0000256" key="2">
    <source>
        <dbReference type="ARBA" id="ARBA00004651"/>
    </source>
</evidence>
<evidence type="ECO:0000259" key="14">
    <source>
        <dbReference type="PROSITE" id="PS50262"/>
    </source>
</evidence>
<feature type="transmembrane region" description="Helical" evidence="13">
    <location>
        <begin position="45"/>
        <end position="70"/>
    </location>
</feature>
<evidence type="ECO:0000256" key="11">
    <source>
        <dbReference type="ARBA" id="ARBA00023180"/>
    </source>
</evidence>
<feature type="transmembrane region" description="Helical" evidence="13">
    <location>
        <begin position="90"/>
        <end position="110"/>
    </location>
</feature>
<keyword evidence="6 13" id="KW-0812">Transmembrane</keyword>
<keyword evidence="4 13" id="KW-1003">Cell membrane</keyword>
<feature type="transmembrane region" description="Helical" evidence="13">
    <location>
        <begin position="266"/>
        <end position="286"/>
    </location>
</feature>
<protein>
    <recommendedName>
        <fullName evidence="13">Vomeronasal type-1 receptor</fullName>
    </recommendedName>
</protein>
<gene>
    <name evidence="16" type="primary">LOC110594632</name>
</gene>
<evidence type="ECO:0000256" key="3">
    <source>
        <dbReference type="ARBA" id="ARBA00010663"/>
    </source>
</evidence>
<dbReference type="GO" id="GO:0016503">
    <property type="term" value="F:pheromone receptor activity"/>
    <property type="evidence" value="ECO:0007669"/>
    <property type="project" value="InterPro"/>
</dbReference>
<dbReference type="Proteomes" id="UP000189704">
    <property type="component" value="Unplaced"/>
</dbReference>
<dbReference type="PRINTS" id="PR01534">
    <property type="entry name" value="VOMERONASL1R"/>
</dbReference>
<accession>A0A3Q0DF24</accession>
<evidence type="ECO:0000256" key="4">
    <source>
        <dbReference type="ARBA" id="ARBA00022475"/>
    </source>
</evidence>
<keyword evidence="7 13" id="KW-1133">Transmembrane helix</keyword>
<dbReference type="AlphaFoldDB" id="A0A3Q0DF24"/>
<proteinExistence type="inferred from homology"/>
<organism evidence="15 16">
    <name type="scientific">Carlito syrichta</name>
    <name type="common">Philippine tarsier</name>
    <name type="synonym">Tarsius syrichta</name>
    <dbReference type="NCBI Taxonomy" id="1868482"/>
    <lineage>
        <taxon>Eukaryota</taxon>
        <taxon>Metazoa</taxon>
        <taxon>Chordata</taxon>
        <taxon>Craniata</taxon>
        <taxon>Vertebrata</taxon>
        <taxon>Euteleostomi</taxon>
        <taxon>Mammalia</taxon>
        <taxon>Eutheria</taxon>
        <taxon>Euarchontoglires</taxon>
        <taxon>Primates</taxon>
        <taxon>Haplorrhini</taxon>
        <taxon>Tarsiiformes</taxon>
        <taxon>Tarsiidae</taxon>
        <taxon>Carlito</taxon>
    </lineage>
</organism>
<evidence type="ECO:0000256" key="1">
    <source>
        <dbReference type="ARBA" id="ARBA00003878"/>
    </source>
</evidence>
<keyword evidence="8 13" id="KW-0297">G-protein coupled receptor</keyword>
<evidence type="ECO:0000313" key="16">
    <source>
        <dbReference type="RefSeq" id="XP_021563014.1"/>
    </source>
</evidence>
<dbReference type="OrthoDB" id="9606139at2759"/>
<evidence type="ECO:0000256" key="9">
    <source>
        <dbReference type="ARBA" id="ARBA00023136"/>
    </source>
</evidence>
<keyword evidence="10 13" id="KW-0675">Receptor</keyword>
<dbReference type="GO" id="GO:0005886">
    <property type="term" value="C:plasma membrane"/>
    <property type="evidence" value="ECO:0007669"/>
    <property type="project" value="UniProtKB-SubCell"/>
</dbReference>
<dbReference type="FunFam" id="1.20.1070.10:FF:000033">
    <property type="entry name" value="Vomeronasal type-1 receptor"/>
    <property type="match status" value="1"/>
</dbReference>
<dbReference type="KEGG" id="csyr:110594632"/>
<dbReference type="InterPro" id="IPR017452">
    <property type="entry name" value="GPCR_Rhodpsn_7TM"/>
</dbReference>
<evidence type="ECO:0000313" key="15">
    <source>
        <dbReference type="Proteomes" id="UP000189704"/>
    </source>
</evidence>
<dbReference type="PROSITE" id="PS50262">
    <property type="entry name" value="G_PROTEIN_RECEP_F1_2"/>
    <property type="match status" value="1"/>
</dbReference>
<evidence type="ECO:0000256" key="12">
    <source>
        <dbReference type="ARBA" id="ARBA00023224"/>
    </source>
</evidence>
<dbReference type="Pfam" id="PF03402">
    <property type="entry name" value="V1R"/>
    <property type="match status" value="1"/>
</dbReference>
<feature type="transmembrane region" description="Helical" evidence="13">
    <location>
        <begin position="12"/>
        <end position="33"/>
    </location>
</feature>
<evidence type="ECO:0000256" key="8">
    <source>
        <dbReference type="ARBA" id="ARBA00023040"/>
    </source>
</evidence>
<feature type="transmembrane region" description="Helical" evidence="13">
    <location>
        <begin position="180"/>
        <end position="208"/>
    </location>
</feature>
<dbReference type="InterPro" id="IPR004072">
    <property type="entry name" value="Vmron_rcpt_1"/>
</dbReference>
<evidence type="ECO:0000256" key="13">
    <source>
        <dbReference type="RuleBase" id="RU364061"/>
    </source>
</evidence>
<feature type="transmembrane region" description="Helical" evidence="13">
    <location>
        <begin position="130"/>
        <end position="150"/>
    </location>
</feature>